<dbReference type="Proteomes" id="UP000564836">
    <property type="component" value="Chromosome"/>
</dbReference>
<proteinExistence type="predicted"/>
<dbReference type="RefSeq" id="WP_234678556.1">
    <property type="nucleotide sequence ID" value="NZ_CP088280.1"/>
</dbReference>
<dbReference type="GO" id="GO:0032259">
    <property type="term" value="P:methylation"/>
    <property type="evidence" value="ECO:0007669"/>
    <property type="project" value="UniProtKB-KW"/>
</dbReference>
<dbReference type="GO" id="GO:0008168">
    <property type="term" value="F:methyltransferase activity"/>
    <property type="evidence" value="ECO:0007669"/>
    <property type="project" value="UniProtKB-KW"/>
</dbReference>
<gene>
    <name evidence="1" type="ORF">G6321_00024380</name>
</gene>
<evidence type="ECO:0000313" key="1">
    <source>
        <dbReference type="EMBL" id="UGX98089.1"/>
    </source>
</evidence>
<sequence length="106" mass="11781">MICIPLRDVDGRATMSSKIQADDLTAVVRYALETTRATIVCPFHDQVIIRVGDDAAESHAFERAKRIIKSDGEFWASDVLREEFGRQLGAATDGRCPQCDRRDPGT</sequence>
<name>A0A9X9Z4I4_9BRAD</name>
<keyword evidence="1" id="KW-0808">Transferase</keyword>
<reference evidence="1 2" key="2">
    <citation type="journal article" date="2022" name="Int. J. Syst. Evol. Microbiol.">
        <title>Strains of Bradyrhizobium barranii sp. nov. associated with legumes native to Canada are symbionts of soybeans and belong to different subspecies (subsp. barranii subsp. nov. and subsp. apii subsp. nov.) and symbiovars (sv. glycinearum and sv. septentrionale).</title>
        <authorList>
            <person name="Bromfield E.S.P."/>
            <person name="Cloutier S."/>
            <person name="Wasai-Hara S."/>
            <person name="Minamisawa K."/>
        </authorList>
    </citation>
    <scope>NUCLEOTIDE SEQUENCE [LARGE SCALE GENOMIC DNA]</scope>
    <source>
        <strain evidence="1 2">323S2</strain>
    </source>
</reference>
<organism evidence="1 2">
    <name type="scientific">Bradyrhizobium barranii subsp. barranii</name>
    <dbReference type="NCBI Taxonomy" id="2823807"/>
    <lineage>
        <taxon>Bacteria</taxon>
        <taxon>Pseudomonadati</taxon>
        <taxon>Pseudomonadota</taxon>
        <taxon>Alphaproteobacteria</taxon>
        <taxon>Hyphomicrobiales</taxon>
        <taxon>Nitrobacteraceae</taxon>
        <taxon>Bradyrhizobium</taxon>
        <taxon>Bradyrhizobium barranii</taxon>
    </lineage>
</organism>
<dbReference type="AlphaFoldDB" id="A0A9X9Z4I4"/>
<dbReference type="EMBL" id="CP088280">
    <property type="protein sequence ID" value="UGX98089.1"/>
    <property type="molecule type" value="Genomic_DNA"/>
</dbReference>
<reference evidence="1 2" key="1">
    <citation type="journal article" date="2017" name="Syst. Appl. Microbiol.">
        <title>Soybeans inoculated with root zone soils of Canadian native legumes harbour diverse and novel Bradyrhizobium spp. that possess agricultural potential.</title>
        <authorList>
            <person name="Bromfield E.S.P."/>
            <person name="Cloutier S."/>
            <person name="Tambong J.T."/>
            <person name="Tran Thi T.V."/>
        </authorList>
    </citation>
    <scope>NUCLEOTIDE SEQUENCE [LARGE SCALE GENOMIC DNA]</scope>
    <source>
        <strain evidence="1 2">323S2</strain>
    </source>
</reference>
<evidence type="ECO:0000313" key="2">
    <source>
        <dbReference type="Proteomes" id="UP000564836"/>
    </source>
</evidence>
<protein>
    <submittedName>
        <fullName evidence="1">Class I SAM-dependent methyltransferase</fullName>
    </submittedName>
</protein>
<keyword evidence="1" id="KW-0489">Methyltransferase</keyword>
<accession>A0A9X9Z4I4</accession>